<dbReference type="InterPro" id="IPR023401">
    <property type="entry name" value="ODC_N"/>
</dbReference>
<comment type="caution">
    <text evidence="1">The sequence shown here is derived from an EMBL/GenBank/DDBJ whole genome shotgun (WGS) entry which is preliminary data.</text>
</comment>
<keyword evidence="2" id="KW-1185">Reference proteome</keyword>
<sequence>MYIVSETVARRSVTLADAISLMDEAFRAVVEGDAVAFPVLMCHGTQSNTRFGVKAALNRKAALPGLKIGSYWPDNSMRGIEAHGSTTILLDDETGFPVALVSAGHINGLRTAGADAVGVRALARPDASHVAIIGAGHQAWYDLKAIAEVRDVKRVSVWNRSPDKAAAFARRASDQGFDAQAVDLEQAVRGADIIVTATASQEPLVQKEWVSPGTHISAMGADARGKQELDPQLALGAALFAELPEQSVVLGEFQHAAALGLIGQDAVTPIGAVLNGSQTGRTSADQITIFDSSGIGVQDLAIAAFAVERARALDLGTEVDIG</sequence>
<dbReference type="PANTHER" id="PTHR13812">
    <property type="entry name" value="KETIMINE REDUCTASE MU-CRYSTALLIN"/>
    <property type="match status" value="1"/>
</dbReference>
<gene>
    <name evidence="1" type="ORF">RQX22_16175</name>
</gene>
<dbReference type="Gene3D" id="3.30.1780.10">
    <property type="entry name" value="ornithine cyclodeaminase, domain 1"/>
    <property type="match status" value="1"/>
</dbReference>
<evidence type="ECO:0000313" key="1">
    <source>
        <dbReference type="EMBL" id="MDT9600498.1"/>
    </source>
</evidence>
<protein>
    <submittedName>
        <fullName evidence="1">Ornithine cyclodeaminase family protein</fullName>
    </submittedName>
</protein>
<organism evidence="1 2">
    <name type="scientific">Sphingosinicella rhizophila</name>
    <dbReference type="NCBI Taxonomy" id="3050082"/>
    <lineage>
        <taxon>Bacteria</taxon>
        <taxon>Pseudomonadati</taxon>
        <taxon>Pseudomonadota</taxon>
        <taxon>Alphaproteobacteria</taxon>
        <taxon>Sphingomonadales</taxon>
        <taxon>Sphingosinicellaceae</taxon>
        <taxon>Sphingosinicella</taxon>
    </lineage>
</organism>
<evidence type="ECO:0000313" key="2">
    <source>
        <dbReference type="Proteomes" id="UP001259572"/>
    </source>
</evidence>
<dbReference type="PIRSF" id="PIRSF001439">
    <property type="entry name" value="CryM"/>
    <property type="match status" value="1"/>
</dbReference>
<dbReference type="EMBL" id="JAVUPU010000009">
    <property type="protein sequence ID" value="MDT9600498.1"/>
    <property type="molecule type" value="Genomic_DNA"/>
</dbReference>
<accession>A0ABU3QAR5</accession>
<dbReference type="Proteomes" id="UP001259572">
    <property type="component" value="Unassembled WGS sequence"/>
</dbReference>
<dbReference type="InterPro" id="IPR036291">
    <property type="entry name" value="NAD(P)-bd_dom_sf"/>
</dbReference>
<dbReference type="InterPro" id="IPR003462">
    <property type="entry name" value="ODC_Mu_crystall"/>
</dbReference>
<name>A0ABU3QAR5_9SPHN</name>
<proteinExistence type="predicted"/>
<dbReference type="Pfam" id="PF02423">
    <property type="entry name" value="OCD_Mu_crystall"/>
    <property type="match status" value="1"/>
</dbReference>
<reference evidence="1 2" key="1">
    <citation type="submission" date="2023-05" db="EMBL/GenBank/DDBJ databases">
        <authorList>
            <person name="Guo Y."/>
        </authorList>
    </citation>
    <scope>NUCLEOTIDE SEQUENCE [LARGE SCALE GENOMIC DNA]</scope>
    <source>
        <strain evidence="1 2">GR2756</strain>
    </source>
</reference>
<dbReference type="Gene3D" id="3.40.50.720">
    <property type="entry name" value="NAD(P)-binding Rossmann-like Domain"/>
    <property type="match status" value="1"/>
</dbReference>
<dbReference type="SUPFAM" id="SSF51735">
    <property type="entry name" value="NAD(P)-binding Rossmann-fold domains"/>
    <property type="match status" value="1"/>
</dbReference>
<dbReference type="RefSeq" id="WP_315727721.1">
    <property type="nucleotide sequence ID" value="NZ_JAVUPU010000009.1"/>
</dbReference>
<dbReference type="PANTHER" id="PTHR13812:SF19">
    <property type="entry name" value="KETIMINE REDUCTASE MU-CRYSTALLIN"/>
    <property type="match status" value="1"/>
</dbReference>